<feature type="region of interest" description="Disordered" evidence="2">
    <location>
        <begin position="612"/>
        <end position="632"/>
    </location>
</feature>
<dbReference type="Pfam" id="PF12927">
    <property type="entry name" value="DUF3835"/>
    <property type="match status" value="1"/>
</dbReference>
<dbReference type="RefSeq" id="XP_020047854.1">
    <property type="nucleotide sequence ID" value="XM_020193946.1"/>
</dbReference>
<feature type="region of interest" description="Disordered" evidence="2">
    <location>
        <begin position="509"/>
        <end position="542"/>
    </location>
</feature>
<feature type="region of interest" description="Disordered" evidence="2">
    <location>
        <begin position="75"/>
        <end position="104"/>
    </location>
</feature>
<feature type="compositionally biased region" description="Basic and acidic residues" evidence="2">
    <location>
        <begin position="1152"/>
        <end position="1170"/>
    </location>
</feature>
<dbReference type="Proteomes" id="UP000095038">
    <property type="component" value="Unassembled WGS sequence"/>
</dbReference>
<evidence type="ECO:0000259" key="3">
    <source>
        <dbReference type="Pfam" id="PF12927"/>
    </source>
</evidence>
<feature type="region of interest" description="Disordered" evidence="2">
    <location>
        <begin position="273"/>
        <end position="295"/>
    </location>
</feature>
<proteinExistence type="predicted"/>
<keyword evidence="1" id="KW-0175">Coiled coil</keyword>
<dbReference type="EMBL" id="KV454479">
    <property type="protein sequence ID" value="ODV61547.1"/>
    <property type="molecule type" value="Genomic_DNA"/>
</dbReference>
<feature type="domain" description="DUF3835" evidence="3">
    <location>
        <begin position="1182"/>
        <end position="1258"/>
    </location>
</feature>
<dbReference type="InterPro" id="IPR024325">
    <property type="entry name" value="DUF3835"/>
</dbReference>
<organism evidence="4 5">
    <name type="scientific">Ascoidea rubescens DSM 1968</name>
    <dbReference type="NCBI Taxonomy" id="1344418"/>
    <lineage>
        <taxon>Eukaryota</taxon>
        <taxon>Fungi</taxon>
        <taxon>Dikarya</taxon>
        <taxon>Ascomycota</taxon>
        <taxon>Saccharomycotina</taxon>
        <taxon>Saccharomycetes</taxon>
        <taxon>Ascoideaceae</taxon>
        <taxon>Ascoidea</taxon>
    </lineage>
</organism>
<keyword evidence="5" id="KW-1185">Reference proteome</keyword>
<dbReference type="OrthoDB" id="21413at2759"/>
<feature type="compositionally biased region" description="Acidic residues" evidence="2">
    <location>
        <begin position="509"/>
        <end position="518"/>
    </location>
</feature>
<evidence type="ECO:0000256" key="2">
    <source>
        <dbReference type="SAM" id="MobiDB-lite"/>
    </source>
</evidence>
<name>A0A1D2VJ92_9ASCO</name>
<dbReference type="AlphaFoldDB" id="A0A1D2VJ92"/>
<gene>
    <name evidence="4" type="ORF">ASCRUDRAFT_7764</name>
</gene>
<sequence>MSSETDIVASVLQKLIEPGTYNASSPTSSGSSDSHRLSSYIDLTNQLNSSINNFRQKISRLDAYEDELRSLQKKIAEGGSHQKSPQIETKNNADSTISKQNSDKKSNNKILDLLNQKFKLVEKSKSLFNEKIEEANQLLKNIELLQKNDSFQDLHLQKDLFDNVNEKINDDKIVNNPSPYQNEEGLPFMEIKEELDENGNILNSSVEPHNSLIVNQKLSDLDKNITKKTIQNTSPKSMETIIKQQNNVNFQDNSNFPLMEIREELDENDNVISSTVSPHKPSNINKMKNNTKNHQVKDKIKMKQNSKLDQKENQITPELNSEIKTQIKNQNINQYDFEEINDLMKDMYINHEKINPENKKFQKIDEIDDEIKKIDNELEKIRIKNQKIEKQLLSHDLHKNQDNNQIKNQKKITEKKLKTQPDNKINIDPALKDTPLYIHDVTNNDDITLSEASEQITSILNISNDLPKDWTPDKPAIATEDLLELQMLNEELANNDDDDMHFDDDEEWEFEFSSDEDDNSNHQANLKNQKLKPKSLTDNTRSKNSIEFDQSLLPVPKEASKLFLNEILKIRIKNIKENQNQNLNETKEINENQDDNENETDDDALLAEIMSKTSINSDSDDDDDGDDDDDYQKYIYQKPNTQVLKTKGFPKNNKLQNYNPFNSQGFQSEIILPEDSYLSNPELNPQTIKTNSKPTIKSNLKKGKSKKKKKSVSFASELQIKEIENVSKELKNIYDNPANLPTRKMSRFKLERNKYYNLDSSYPPHLLGHPISAGFTDEEIIKEESDEDEYDDEKAKKGKNNASIIKDIKDRSIENNRNSFNFKDNKNSDYDFNKIVSKEISKKNTSFQNQKVLCSINQKAPLKEKISKFKKDLNKSNMHSTGFRSEIITDSSLIDPSKNTALQKTRPIKPDLEKKYKGLFIESKRPIRKKPLNKINRSLEAKGKTLGETSKVNENTGNTFVKKPSKLSRFKQMRETEKQYTNQGVQLSNNLDSFNSLKNSQTSTLKRVYKSDLQSLIRKKKINDKNANVSIKIPEVKPDYLKILKQEKIQSKKNKVEKIEKQKATMKSKQPHLNSKGKLDYESIDDLDSMAQAYINGLYDDDIEHNGNPGSVIERPEDIEKYNNQINELQKMYPEEFDLIDDENRQFYEEKNKENEDYSENNNKDQKNDENDNEEDDNRPVLSKEILEHEPNEFDELVDDDTFDEDIFDQELSLDYHRLRDKFINMNGGYKKRVDELEIEPIDEHGNTIKVSRFKAARFIPKNN</sequence>
<dbReference type="FunCoup" id="A0A1D2VJ92">
    <property type="interactions" value="106"/>
</dbReference>
<feature type="compositionally biased region" description="Polar residues" evidence="2">
    <location>
        <begin position="81"/>
        <end position="97"/>
    </location>
</feature>
<dbReference type="GeneID" id="30967582"/>
<dbReference type="InParanoid" id="A0A1D2VJ92"/>
<feature type="compositionally biased region" description="Polar residues" evidence="2">
    <location>
        <begin position="273"/>
        <end position="293"/>
    </location>
</feature>
<accession>A0A1D2VJ92</accession>
<protein>
    <recommendedName>
        <fullName evidence="3">DUF3835 domain-containing protein</fullName>
    </recommendedName>
</protein>
<feature type="region of interest" description="Disordered" evidence="2">
    <location>
        <begin position="1152"/>
        <end position="1179"/>
    </location>
</feature>
<evidence type="ECO:0000313" key="5">
    <source>
        <dbReference type="Proteomes" id="UP000095038"/>
    </source>
</evidence>
<feature type="coiled-coil region" evidence="1">
    <location>
        <begin position="364"/>
        <end position="391"/>
    </location>
</feature>
<dbReference type="STRING" id="1344418.A0A1D2VJ92"/>
<evidence type="ECO:0000256" key="1">
    <source>
        <dbReference type="SAM" id="Coils"/>
    </source>
</evidence>
<feature type="compositionally biased region" description="Acidic residues" evidence="2">
    <location>
        <begin position="618"/>
        <end position="630"/>
    </location>
</feature>
<reference evidence="5" key="1">
    <citation type="submission" date="2016-05" db="EMBL/GenBank/DDBJ databases">
        <title>Comparative genomics of biotechnologically important yeasts.</title>
        <authorList>
            <consortium name="DOE Joint Genome Institute"/>
            <person name="Riley R."/>
            <person name="Haridas S."/>
            <person name="Wolfe K.H."/>
            <person name="Lopes M.R."/>
            <person name="Hittinger C.T."/>
            <person name="Goker M."/>
            <person name="Salamov A."/>
            <person name="Wisecaver J."/>
            <person name="Long T.M."/>
            <person name="Aerts A.L."/>
            <person name="Barry K."/>
            <person name="Choi C."/>
            <person name="Clum A."/>
            <person name="Coughlan A.Y."/>
            <person name="Deshpande S."/>
            <person name="Douglass A.P."/>
            <person name="Hanson S.J."/>
            <person name="Klenk H.-P."/>
            <person name="Labutti K."/>
            <person name="Lapidus A."/>
            <person name="Lindquist E."/>
            <person name="Lipzen A."/>
            <person name="Meier-Kolthoff J.P."/>
            <person name="Ohm R.A."/>
            <person name="Otillar R.P."/>
            <person name="Pangilinan J."/>
            <person name="Peng Y."/>
            <person name="Rokas A."/>
            <person name="Rosa C.A."/>
            <person name="Scheuner C."/>
            <person name="Sibirny A.A."/>
            <person name="Slot J.C."/>
            <person name="Stielow J.B."/>
            <person name="Sun H."/>
            <person name="Kurtzman C.P."/>
            <person name="Blackwell M."/>
            <person name="Grigoriev I.V."/>
            <person name="Jeffries T.W."/>
        </authorList>
    </citation>
    <scope>NUCLEOTIDE SEQUENCE [LARGE SCALE GENOMIC DNA]</scope>
    <source>
        <strain evidence="5">DSM 1968</strain>
    </source>
</reference>
<feature type="coiled-coil region" evidence="1">
    <location>
        <begin position="1042"/>
        <end position="1069"/>
    </location>
</feature>
<evidence type="ECO:0000313" key="4">
    <source>
        <dbReference type="EMBL" id="ODV61547.1"/>
    </source>
</evidence>